<dbReference type="PROSITE" id="PS51186">
    <property type="entry name" value="GNAT"/>
    <property type="match status" value="1"/>
</dbReference>
<dbReference type="Gene3D" id="3.40.630.30">
    <property type="match status" value="1"/>
</dbReference>
<name>A0A438MFJ6_9ACTN</name>
<proteinExistence type="predicted"/>
<dbReference type="InterPro" id="IPR016181">
    <property type="entry name" value="Acyl_CoA_acyltransferase"/>
</dbReference>
<protein>
    <submittedName>
        <fullName evidence="2">Acetyltransferase (GNAT) family protein</fullName>
    </submittedName>
</protein>
<evidence type="ECO:0000313" key="3">
    <source>
        <dbReference type="Proteomes" id="UP000284824"/>
    </source>
</evidence>
<sequence length="260" mass="28451">MAVQEATGIPALVSRESPLESARFGRSIERLTVPEGADDSLSEVRDAASGSAADIVILRYPADRVDWFARLLATPGRDAIFADCLMYWRLRAGAGRRPEPAALRTSGVTGTDVVRSLVADIFHAYGNHYLANPLLDPADALAGYQEWALRFVREDSCVTLRDEETDDILGLATLDETEFRTEILLAGVVSRAQGRGLYAHLLKGIEDRTLARGAAEIEISTQAHNVRVQRAWARYGFEPLRALITVHLVQTSLMCADVGC</sequence>
<keyword evidence="3" id="KW-1185">Reference proteome</keyword>
<dbReference type="SUPFAM" id="SSF55729">
    <property type="entry name" value="Acyl-CoA N-acyltransferases (Nat)"/>
    <property type="match status" value="1"/>
</dbReference>
<reference evidence="2 3" key="1">
    <citation type="submission" date="2019-01" db="EMBL/GenBank/DDBJ databases">
        <title>Sequencing the genomes of 1000 actinobacteria strains.</title>
        <authorList>
            <person name="Klenk H.-P."/>
        </authorList>
    </citation>
    <scope>NUCLEOTIDE SEQUENCE [LARGE SCALE GENOMIC DNA]</scope>
    <source>
        <strain evidence="2 3">DSM 43925</strain>
    </source>
</reference>
<dbReference type="GO" id="GO:0016747">
    <property type="term" value="F:acyltransferase activity, transferring groups other than amino-acyl groups"/>
    <property type="evidence" value="ECO:0007669"/>
    <property type="project" value="InterPro"/>
</dbReference>
<dbReference type="RefSeq" id="WP_127936310.1">
    <property type="nucleotide sequence ID" value="NZ_SAUN01000001.1"/>
</dbReference>
<evidence type="ECO:0000259" key="1">
    <source>
        <dbReference type="PROSITE" id="PS51186"/>
    </source>
</evidence>
<gene>
    <name evidence="2" type="ORF">EDD27_7305</name>
</gene>
<dbReference type="Proteomes" id="UP000284824">
    <property type="component" value="Unassembled WGS sequence"/>
</dbReference>
<feature type="domain" description="N-acetyltransferase" evidence="1">
    <location>
        <begin position="112"/>
        <end position="259"/>
    </location>
</feature>
<dbReference type="AlphaFoldDB" id="A0A438MFJ6"/>
<evidence type="ECO:0000313" key="2">
    <source>
        <dbReference type="EMBL" id="RVX44563.1"/>
    </source>
</evidence>
<comment type="caution">
    <text evidence="2">The sequence shown here is derived from an EMBL/GenBank/DDBJ whole genome shotgun (WGS) entry which is preliminary data.</text>
</comment>
<dbReference type="Pfam" id="PF00583">
    <property type="entry name" value="Acetyltransf_1"/>
    <property type="match status" value="1"/>
</dbReference>
<dbReference type="InterPro" id="IPR000182">
    <property type="entry name" value="GNAT_dom"/>
</dbReference>
<organism evidence="2 3">
    <name type="scientific">Nonomuraea polychroma</name>
    <dbReference type="NCBI Taxonomy" id="46176"/>
    <lineage>
        <taxon>Bacteria</taxon>
        <taxon>Bacillati</taxon>
        <taxon>Actinomycetota</taxon>
        <taxon>Actinomycetes</taxon>
        <taxon>Streptosporangiales</taxon>
        <taxon>Streptosporangiaceae</taxon>
        <taxon>Nonomuraea</taxon>
    </lineage>
</organism>
<keyword evidence="2" id="KW-0808">Transferase</keyword>
<dbReference type="OrthoDB" id="5144929at2"/>
<accession>A0A438MFJ6</accession>
<dbReference type="EMBL" id="SAUN01000001">
    <property type="protein sequence ID" value="RVX44563.1"/>
    <property type="molecule type" value="Genomic_DNA"/>
</dbReference>